<keyword evidence="1" id="KW-0812">Transmembrane</keyword>
<dbReference type="EMBL" id="KV428061">
    <property type="protein sequence ID" value="KZT38555.1"/>
    <property type="molecule type" value="Genomic_DNA"/>
</dbReference>
<dbReference type="OrthoDB" id="3206101at2759"/>
<dbReference type="InterPro" id="IPR045340">
    <property type="entry name" value="DUF6533"/>
</dbReference>
<accession>A0A166DIE6</accession>
<reference evidence="3 4" key="1">
    <citation type="journal article" date="2016" name="Mol. Biol. Evol.">
        <title>Comparative Genomics of Early-Diverging Mushroom-Forming Fungi Provides Insights into the Origins of Lignocellulose Decay Capabilities.</title>
        <authorList>
            <person name="Nagy L.G."/>
            <person name="Riley R."/>
            <person name="Tritt A."/>
            <person name="Adam C."/>
            <person name="Daum C."/>
            <person name="Floudas D."/>
            <person name="Sun H."/>
            <person name="Yadav J.S."/>
            <person name="Pangilinan J."/>
            <person name="Larsson K.H."/>
            <person name="Matsuura K."/>
            <person name="Barry K."/>
            <person name="Labutti K."/>
            <person name="Kuo R."/>
            <person name="Ohm R.A."/>
            <person name="Bhattacharya S.S."/>
            <person name="Shirouzu T."/>
            <person name="Yoshinaga Y."/>
            <person name="Martin F.M."/>
            <person name="Grigoriev I.V."/>
            <person name="Hibbett D.S."/>
        </authorList>
    </citation>
    <scope>NUCLEOTIDE SEQUENCE [LARGE SCALE GENOMIC DNA]</scope>
    <source>
        <strain evidence="3 4">HHB10207 ss-3</strain>
    </source>
</reference>
<feature type="transmembrane region" description="Helical" evidence="1">
    <location>
        <begin position="90"/>
        <end position="108"/>
    </location>
</feature>
<protein>
    <recommendedName>
        <fullName evidence="2">DUF6533 domain-containing protein</fullName>
    </recommendedName>
</protein>
<keyword evidence="4" id="KW-1185">Reference proteome</keyword>
<evidence type="ECO:0000313" key="3">
    <source>
        <dbReference type="EMBL" id="KZT38555.1"/>
    </source>
</evidence>
<dbReference type="Proteomes" id="UP000076798">
    <property type="component" value="Unassembled WGS sequence"/>
</dbReference>
<feature type="transmembrane region" description="Helical" evidence="1">
    <location>
        <begin position="53"/>
        <end position="70"/>
    </location>
</feature>
<keyword evidence="1" id="KW-1133">Transmembrane helix</keyword>
<dbReference type="Pfam" id="PF20151">
    <property type="entry name" value="DUF6533"/>
    <property type="match status" value="1"/>
</dbReference>
<dbReference type="STRING" id="1314776.A0A166DIE6"/>
<feature type="transmembrane region" description="Helical" evidence="1">
    <location>
        <begin position="215"/>
        <end position="234"/>
    </location>
</feature>
<gene>
    <name evidence="3" type="ORF">SISSUDRAFT_1061909</name>
</gene>
<name>A0A166DIE6_9AGAM</name>
<evidence type="ECO:0000256" key="1">
    <source>
        <dbReference type="SAM" id="Phobius"/>
    </source>
</evidence>
<keyword evidence="1" id="KW-0472">Membrane</keyword>
<evidence type="ECO:0000259" key="2">
    <source>
        <dbReference type="Pfam" id="PF20151"/>
    </source>
</evidence>
<sequence>MSLADELLQRDSYALYGFVSALTWLIWDIMITLEDEIRYIWRSSWSTCKFCHFYARYFGLLLLISMGSPWDGWTTGFPPSTEYCRIMGIYQSAIGGVVMLGTQAILVVRVYALYGCKRPVLVLLVTAFVLQYTTGTSLMIVDLFSGRQYDRVLIYSNPDYYTCITTALSNARLAIWLPSIVFETLLFAMTAKKVHNEGVQSGYSLISLPIFTDGAWYYVITLLLSIICQIAWSLEWGNVISFVYPWNIAVLCFSGPRLNLNLRKIHGKAASIVELTTMYETELEYPSSDASRVWS</sequence>
<evidence type="ECO:0000313" key="4">
    <source>
        <dbReference type="Proteomes" id="UP000076798"/>
    </source>
</evidence>
<feature type="transmembrane region" description="Helical" evidence="1">
    <location>
        <begin position="13"/>
        <end position="33"/>
    </location>
</feature>
<organism evidence="3 4">
    <name type="scientific">Sistotremastrum suecicum HHB10207 ss-3</name>
    <dbReference type="NCBI Taxonomy" id="1314776"/>
    <lineage>
        <taxon>Eukaryota</taxon>
        <taxon>Fungi</taxon>
        <taxon>Dikarya</taxon>
        <taxon>Basidiomycota</taxon>
        <taxon>Agaricomycotina</taxon>
        <taxon>Agaricomycetes</taxon>
        <taxon>Sistotremastrales</taxon>
        <taxon>Sistotremastraceae</taxon>
        <taxon>Sistotremastrum</taxon>
    </lineage>
</organism>
<feature type="domain" description="DUF6533" evidence="2">
    <location>
        <begin position="16"/>
        <end position="61"/>
    </location>
</feature>
<dbReference type="AlphaFoldDB" id="A0A166DIE6"/>
<proteinExistence type="predicted"/>
<feature type="transmembrane region" description="Helical" evidence="1">
    <location>
        <begin position="120"/>
        <end position="141"/>
    </location>
</feature>